<evidence type="ECO:0000313" key="1">
    <source>
        <dbReference type="EMBL" id="ROM90325.1"/>
    </source>
</evidence>
<reference evidence="1 2" key="1">
    <citation type="submission" date="2016-10" db="EMBL/GenBank/DDBJ databases">
        <title>Comparative genome analysis of multiple Pseudomonas spp. focuses on biocontrol and plant growth promoting traits.</title>
        <authorList>
            <person name="Tao X.-Y."/>
            <person name="Taylor C.G."/>
        </authorList>
    </citation>
    <scope>NUCLEOTIDE SEQUENCE [LARGE SCALE GENOMIC DNA]</scope>
    <source>
        <strain evidence="1 2">37D10</strain>
    </source>
</reference>
<gene>
    <name evidence="1" type="ORF">BK658_26700</name>
</gene>
<accession>A0A423GJE4</accession>
<evidence type="ECO:0000313" key="2">
    <source>
        <dbReference type="Proteomes" id="UP000284684"/>
    </source>
</evidence>
<dbReference type="EMBL" id="MOBI01000033">
    <property type="protein sequence ID" value="ROM90325.1"/>
    <property type="molecule type" value="Genomic_DNA"/>
</dbReference>
<protein>
    <submittedName>
        <fullName evidence="1">Uncharacterized protein</fullName>
    </submittedName>
</protein>
<organism evidence="1 2">
    <name type="scientific">Pseudomonas brassicacearum</name>
    <dbReference type="NCBI Taxonomy" id="930166"/>
    <lineage>
        <taxon>Bacteria</taxon>
        <taxon>Pseudomonadati</taxon>
        <taxon>Pseudomonadota</taxon>
        <taxon>Gammaproteobacteria</taxon>
        <taxon>Pseudomonadales</taxon>
        <taxon>Pseudomonadaceae</taxon>
        <taxon>Pseudomonas</taxon>
    </lineage>
</organism>
<dbReference type="RefSeq" id="WP_123585078.1">
    <property type="nucleotide sequence ID" value="NZ_MOBI01000033.1"/>
</dbReference>
<proteinExistence type="predicted"/>
<sequence>MLPIIAVVVASGAIGVTGYKLVRQCKICQKRLKWTGSCLSCDAVICSGCANTIEPVLGGRTKLQAGGYACPGSCTTTIEAVGADLVAKYDAEQERLRARRDRISKVRLVSVNYGGQQKPEQDIKLVTDWFTEKSDAEESARIIAVDSYDVDVVWYVNTISRHSYGLSQSGPTYFYQEWRVEGEV</sequence>
<name>A0A423GJE4_9PSED</name>
<comment type="caution">
    <text evidence="1">The sequence shown here is derived from an EMBL/GenBank/DDBJ whole genome shotgun (WGS) entry which is preliminary data.</text>
</comment>
<dbReference type="Proteomes" id="UP000284684">
    <property type="component" value="Unassembled WGS sequence"/>
</dbReference>
<dbReference type="AlphaFoldDB" id="A0A423GJE4"/>